<reference evidence="1 2" key="1">
    <citation type="submission" date="2013-02" db="EMBL/GenBank/DDBJ databases">
        <title>Genome sequence of Clostridium saccharoperbutylacetonicum N1-4(HMT).</title>
        <authorList>
            <person name="Poehlein A."/>
            <person name="Daniel R."/>
        </authorList>
    </citation>
    <scope>NUCLEOTIDE SEQUENCE [LARGE SCALE GENOMIC DNA]</scope>
    <source>
        <strain evidence="2">N1-4(HMT)</strain>
    </source>
</reference>
<dbReference type="Proteomes" id="UP000011728">
    <property type="component" value="Chromosome"/>
</dbReference>
<evidence type="ECO:0000313" key="2">
    <source>
        <dbReference type="Proteomes" id="UP000011728"/>
    </source>
</evidence>
<sequence>MKTWTKTIFEKEYTSKTSKMDRQIITYIKIQVHFDFKEGLRYSVSVPNCSFCKRKLKDALIRALEHESIGMQKYNCLKEICTSKRLWNQI</sequence>
<proteinExistence type="predicted"/>
<protein>
    <submittedName>
        <fullName evidence="1">Uncharacterized protein</fullName>
    </submittedName>
</protein>
<keyword evidence="2" id="KW-1185">Reference proteome</keyword>
<name>M1MNY6_9CLOT</name>
<dbReference type="PATRIC" id="fig|931276.5.peg.2686"/>
<gene>
    <name evidence="1" type="ORF">Cspa_c26760</name>
</gene>
<dbReference type="AlphaFoldDB" id="M1MNY6"/>
<dbReference type="HOGENOM" id="CLU_2435684_0_0_9"/>
<accession>M1MNY6</accession>
<dbReference type="EMBL" id="CP004121">
    <property type="protein sequence ID" value="AGF56441.1"/>
    <property type="molecule type" value="Genomic_DNA"/>
</dbReference>
<evidence type="ECO:0000313" key="1">
    <source>
        <dbReference type="EMBL" id="AGF56441.1"/>
    </source>
</evidence>
<dbReference type="RefSeq" id="WP_015392760.1">
    <property type="nucleotide sequence ID" value="NC_020291.1"/>
</dbReference>
<dbReference type="KEGG" id="csr:Cspa_c26760"/>
<organism evidence="1 2">
    <name type="scientific">Clostridium saccharoperbutylacetonicum N1-4(HMT)</name>
    <dbReference type="NCBI Taxonomy" id="931276"/>
    <lineage>
        <taxon>Bacteria</taxon>
        <taxon>Bacillati</taxon>
        <taxon>Bacillota</taxon>
        <taxon>Clostridia</taxon>
        <taxon>Eubacteriales</taxon>
        <taxon>Clostridiaceae</taxon>
        <taxon>Clostridium</taxon>
    </lineage>
</organism>